<comment type="caution">
    <text evidence="1">The sequence shown here is derived from an EMBL/GenBank/DDBJ whole genome shotgun (WGS) entry which is preliminary data.</text>
</comment>
<evidence type="ECO:0000313" key="2">
    <source>
        <dbReference type="Proteomes" id="UP001165083"/>
    </source>
</evidence>
<keyword evidence="2" id="KW-1185">Reference proteome</keyword>
<organism evidence="1 2">
    <name type="scientific">Phytophthora lilii</name>
    <dbReference type="NCBI Taxonomy" id="2077276"/>
    <lineage>
        <taxon>Eukaryota</taxon>
        <taxon>Sar</taxon>
        <taxon>Stramenopiles</taxon>
        <taxon>Oomycota</taxon>
        <taxon>Peronosporomycetes</taxon>
        <taxon>Peronosporales</taxon>
        <taxon>Peronosporaceae</taxon>
        <taxon>Phytophthora</taxon>
    </lineage>
</organism>
<dbReference type="OrthoDB" id="77828at2759"/>
<dbReference type="AlphaFoldDB" id="A0A9W6TXE9"/>
<protein>
    <submittedName>
        <fullName evidence="1">Unnamed protein product</fullName>
    </submittedName>
</protein>
<gene>
    <name evidence="1" type="ORF">Plil01_000867800</name>
</gene>
<dbReference type="EMBL" id="BSXW01000421">
    <property type="protein sequence ID" value="GMF21898.1"/>
    <property type="molecule type" value="Genomic_DNA"/>
</dbReference>
<dbReference type="Proteomes" id="UP001165083">
    <property type="component" value="Unassembled WGS sequence"/>
</dbReference>
<sequence length="223" mass="25225">MQDGATQPDGATEAALWEDIAAEAFFSLTISATKKQHFLDRSDRMERDRVLLETLESFLLRQKISCGKNPIDITFSEYIAAAERDAGANGQDGATTRNQLIRVWQHAFRKLRQAGLLFLEDDEADRHILLSFEAVLRPALLKLLRGALLHRFEYVAIPHTDCSVDANCLDHSQGLSIAEIADVLLTQERFKCISLEWVETGLEHLLASQQVGQRRDTQQFFIK</sequence>
<reference evidence="1" key="1">
    <citation type="submission" date="2023-04" db="EMBL/GenBank/DDBJ databases">
        <title>Phytophthora lilii NBRC 32176.</title>
        <authorList>
            <person name="Ichikawa N."/>
            <person name="Sato H."/>
            <person name="Tonouchi N."/>
        </authorList>
    </citation>
    <scope>NUCLEOTIDE SEQUENCE</scope>
    <source>
        <strain evidence="1">NBRC 32176</strain>
    </source>
</reference>
<proteinExistence type="predicted"/>
<accession>A0A9W6TXE9</accession>
<name>A0A9W6TXE9_9STRA</name>
<evidence type="ECO:0000313" key="1">
    <source>
        <dbReference type="EMBL" id="GMF21898.1"/>
    </source>
</evidence>